<sequence length="566" mass="64191">MKRIFLLLIGVVLLGGFLRFYHLGDVPAGFHRDEAFLGYNAYSILKTGKDMNDISLPLHLKSFLYSPAGYSYASIPFIAAFGLNALSIRFASALFGTMTIFSTYLLVLELFRKLEIENWKLRAIALLSALLLAVSPWHINLSRVATENTIVVFFITLGTLLYLIWHRNNKLVFLLASFFSFGLTIFIYQASRAFLPLFIPVLLIAYRKRIRLSVAIFFLTILIPIVLIFRSPTLSLRLNTISIFSNAETQLTLDESLREDGVAKQPTILARAFHNKAVAYTQLLVQNYFSHFSYPFLFTDKGLPDRYRIPNQGILYLVELPLLLIGLYALFKERKPYSWLLLSWIFLAPVGSSIAFDDVPNLQRTLLAFPALSIAAALGLVEGINLTAKAKRSLIGLPARHRYAQALAGGLVYWVIGLFATFNVASYLHSYYIHQPIHRPWSRHEGYKELVAKTNELLPNYQKAIITDRQSAPTIFFLFFGKYDPEKFQEDTRTSTFPDYDRIAFANYEFSQEECPLQIDKTGQGITGKPEILYVNFGTCKTPEGATELAVIRRGDSSIVFRILSL</sequence>
<keyword evidence="5 8" id="KW-0812">Transmembrane</keyword>
<keyword evidence="6 8" id="KW-1133">Transmembrane helix</keyword>
<protein>
    <recommendedName>
        <fullName evidence="9">Glycosyltransferase RgtA/B/C/D-like domain-containing protein</fullName>
    </recommendedName>
</protein>
<dbReference type="Pfam" id="PF13231">
    <property type="entry name" value="PMT_2"/>
    <property type="match status" value="1"/>
</dbReference>
<comment type="caution">
    <text evidence="10">The sequence shown here is derived from an EMBL/GenBank/DDBJ whole genome shotgun (WGS) entry which is preliminary data.</text>
</comment>
<evidence type="ECO:0000256" key="8">
    <source>
        <dbReference type="SAM" id="Phobius"/>
    </source>
</evidence>
<dbReference type="PANTHER" id="PTHR33908:SF11">
    <property type="entry name" value="MEMBRANE PROTEIN"/>
    <property type="match status" value="1"/>
</dbReference>
<evidence type="ECO:0000256" key="5">
    <source>
        <dbReference type="ARBA" id="ARBA00022692"/>
    </source>
</evidence>
<gene>
    <name evidence="10" type="ORF">UV66_C0006G0003</name>
</gene>
<feature type="transmembrane region" description="Helical" evidence="8">
    <location>
        <begin position="313"/>
        <end position="331"/>
    </location>
</feature>
<proteinExistence type="predicted"/>
<feature type="transmembrane region" description="Helical" evidence="8">
    <location>
        <begin position="171"/>
        <end position="190"/>
    </location>
</feature>
<keyword evidence="7 8" id="KW-0472">Membrane</keyword>
<reference evidence="10 11" key="1">
    <citation type="journal article" date="2015" name="Nature">
        <title>rRNA introns, odd ribosomes, and small enigmatic genomes across a large radiation of phyla.</title>
        <authorList>
            <person name="Brown C.T."/>
            <person name="Hug L.A."/>
            <person name="Thomas B.C."/>
            <person name="Sharon I."/>
            <person name="Castelle C.J."/>
            <person name="Singh A."/>
            <person name="Wilkins M.J."/>
            <person name="Williams K.H."/>
            <person name="Banfield J.F."/>
        </authorList>
    </citation>
    <scope>NUCLEOTIDE SEQUENCE [LARGE SCALE GENOMIC DNA]</scope>
</reference>
<evidence type="ECO:0000259" key="9">
    <source>
        <dbReference type="Pfam" id="PF13231"/>
    </source>
</evidence>
<dbReference type="GO" id="GO:0005886">
    <property type="term" value="C:plasma membrane"/>
    <property type="evidence" value="ECO:0007669"/>
    <property type="project" value="UniProtKB-SubCell"/>
</dbReference>
<feature type="transmembrane region" description="Helical" evidence="8">
    <location>
        <begin position="210"/>
        <end position="229"/>
    </location>
</feature>
<evidence type="ECO:0000256" key="2">
    <source>
        <dbReference type="ARBA" id="ARBA00022475"/>
    </source>
</evidence>
<evidence type="ECO:0000256" key="6">
    <source>
        <dbReference type="ARBA" id="ARBA00022989"/>
    </source>
</evidence>
<feature type="transmembrane region" description="Helical" evidence="8">
    <location>
        <begin position="145"/>
        <end position="164"/>
    </location>
</feature>
<dbReference type="EMBL" id="LCFI01000006">
    <property type="protein sequence ID" value="KKS90250.1"/>
    <property type="molecule type" value="Genomic_DNA"/>
</dbReference>
<evidence type="ECO:0000256" key="4">
    <source>
        <dbReference type="ARBA" id="ARBA00022679"/>
    </source>
</evidence>
<organism evidence="10 11">
    <name type="scientific">Candidatus Woesebacteria bacterium GW2011_GWA1_43_12</name>
    <dbReference type="NCBI Taxonomy" id="1618557"/>
    <lineage>
        <taxon>Bacteria</taxon>
        <taxon>Candidatus Woeseibacteriota</taxon>
    </lineage>
</organism>
<dbReference type="PANTHER" id="PTHR33908">
    <property type="entry name" value="MANNOSYLTRANSFERASE YKCB-RELATED"/>
    <property type="match status" value="1"/>
</dbReference>
<feature type="transmembrane region" description="Helical" evidence="8">
    <location>
        <begin position="368"/>
        <end position="388"/>
    </location>
</feature>
<evidence type="ECO:0000313" key="10">
    <source>
        <dbReference type="EMBL" id="KKS90250.1"/>
    </source>
</evidence>
<keyword evidence="4" id="KW-0808">Transferase</keyword>
<feature type="transmembrane region" description="Helical" evidence="8">
    <location>
        <begin position="337"/>
        <end position="356"/>
    </location>
</feature>
<dbReference type="GO" id="GO:0016763">
    <property type="term" value="F:pentosyltransferase activity"/>
    <property type="evidence" value="ECO:0007669"/>
    <property type="project" value="TreeGrafter"/>
</dbReference>
<dbReference type="Proteomes" id="UP000034669">
    <property type="component" value="Unassembled WGS sequence"/>
</dbReference>
<name>A0A0G1CWX6_9BACT</name>
<dbReference type="AlphaFoldDB" id="A0A0G1CWX6"/>
<evidence type="ECO:0000256" key="1">
    <source>
        <dbReference type="ARBA" id="ARBA00004651"/>
    </source>
</evidence>
<evidence type="ECO:0000256" key="3">
    <source>
        <dbReference type="ARBA" id="ARBA00022676"/>
    </source>
</evidence>
<dbReference type="InterPro" id="IPR038731">
    <property type="entry name" value="RgtA/B/C-like"/>
</dbReference>
<evidence type="ECO:0000256" key="7">
    <source>
        <dbReference type="ARBA" id="ARBA00023136"/>
    </source>
</evidence>
<feature type="transmembrane region" description="Helical" evidence="8">
    <location>
        <begin position="119"/>
        <end position="139"/>
    </location>
</feature>
<keyword evidence="3" id="KW-0328">Glycosyltransferase</keyword>
<dbReference type="GO" id="GO:0009103">
    <property type="term" value="P:lipopolysaccharide biosynthetic process"/>
    <property type="evidence" value="ECO:0007669"/>
    <property type="project" value="UniProtKB-ARBA"/>
</dbReference>
<dbReference type="InterPro" id="IPR050297">
    <property type="entry name" value="LipidA_mod_glycosyltrf_83"/>
</dbReference>
<evidence type="ECO:0000313" key="11">
    <source>
        <dbReference type="Proteomes" id="UP000034669"/>
    </source>
</evidence>
<keyword evidence="2" id="KW-1003">Cell membrane</keyword>
<accession>A0A0G1CWX6</accession>
<feature type="transmembrane region" description="Helical" evidence="8">
    <location>
        <begin position="411"/>
        <end position="433"/>
    </location>
</feature>
<comment type="subcellular location">
    <subcellularLocation>
        <location evidence="1">Cell membrane</location>
        <topology evidence="1">Multi-pass membrane protein</topology>
    </subcellularLocation>
</comment>
<feature type="domain" description="Glycosyltransferase RgtA/B/C/D-like" evidence="9">
    <location>
        <begin position="77"/>
        <end position="227"/>
    </location>
</feature>
<feature type="transmembrane region" description="Helical" evidence="8">
    <location>
        <begin position="86"/>
        <end position="107"/>
    </location>
</feature>